<evidence type="ECO:0000313" key="12">
    <source>
        <dbReference type="Proteomes" id="UP000314986"/>
    </source>
</evidence>
<keyword evidence="8" id="KW-0807">Transducer</keyword>
<dbReference type="GO" id="GO:0004930">
    <property type="term" value="F:G protein-coupled receptor activity"/>
    <property type="evidence" value="ECO:0007669"/>
    <property type="project" value="UniProtKB-KW"/>
</dbReference>
<name>A0A4W3K749_CALMI</name>
<evidence type="ECO:0000256" key="6">
    <source>
        <dbReference type="ARBA" id="ARBA00023136"/>
    </source>
</evidence>
<dbReference type="GO" id="GO:0005886">
    <property type="term" value="C:plasma membrane"/>
    <property type="evidence" value="ECO:0007669"/>
    <property type="project" value="UniProtKB-SubCell"/>
</dbReference>
<feature type="transmembrane region" description="Helical" evidence="9">
    <location>
        <begin position="187"/>
        <end position="209"/>
    </location>
</feature>
<keyword evidence="2" id="KW-1003">Cell membrane</keyword>
<dbReference type="FunCoup" id="A0A4W3K749">
    <property type="interactions" value="3"/>
</dbReference>
<evidence type="ECO:0000256" key="4">
    <source>
        <dbReference type="ARBA" id="ARBA00022989"/>
    </source>
</evidence>
<reference evidence="11" key="4">
    <citation type="submission" date="2025-08" db="UniProtKB">
        <authorList>
            <consortium name="Ensembl"/>
        </authorList>
    </citation>
    <scope>IDENTIFICATION</scope>
</reference>
<evidence type="ECO:0000256" key="3">
    <source>
        <dbReference type="ARBA" id="ARBA00022692"/>
    </source>
</evidence>
<reference evidence="12" key="3">
    <citation type="journal article" date="2014" name="Nature">
        <title>Elephant shark genome provides unique insights into gnathostome evolution.</title>
        <authorList>
            <consortium name="International Elephant Shark Genome Sequencing Consortium"/>
            <person name="Venkatesh B."/>
            <person name="Lee A.P."/>
            <person name="Ravi V."/>
            <person name="Maurya A.K."/>
            <person name="Lian M.M."/>
            <person name="Swann J.B."/>
            <person name="Ohta Y."/>
            <person name="Flajnik M.F."/>
            <person name="Sutoh Y."/>
            <person name="Kasahara M."/>
            <person name="Hoon S."/>
            <person name="Gangu V."/>
            <person name="Roy S.W."/>
            <person name="Irimia M."/>
            <person name="Korzh V."/>
            <person name="Kondrychyn I."/>
            <person name="Lim Z.W."/>
            <person name="Tay B.H."/>
            <person name="Tohari S."/>
            <person name="Kong K.W."/>
            <person name="Ho S."/>
            <person name="Lorente-Galdos B."/>
            <person name="Quilez J."/>
            <person name="Marques-Bonet T."/>
            <person name="Raney B.J."/>
            <person name="Ingham P.W."/>
            <person name="Tay A."/>
            <person name="Hillier L.W."/>
            <person name="Minx P."/>
            <person name="Boehm T."/>
            <person name="Wilson R.K."/>
            <person name="Brenner S."/>
            <person name="Warren W.C."/>
        </authorList>
    </citation>
    <scope>NUCLEOTIDE SEQUENCE [LARGE SCALE GENOMIC DNA]</scope>
</reference>
<evidence type="ECO:0000256" key="2">
    <source>
        <dbReference type="ARBA" id="ARBA00022475"/>
    </source>
</evidence>
<keyword evidence="4 9" id="KW-1133">Transmembrane helix</keyword>
<evidence type="ECO:0000256" key="1">
    <source>
        <dbReference type="ARBA" id="ARBA00004651"/>
    </source>
</evidence>
<feature type="transmembrane region" description="Helical" evidence="9">
    <location>
        <begin position="265"/>
        <end position="288"/>
    </location>
</feature>
<evidence type="ECO:0000256" key="7">
    <source>
        <dbReference type="ARBA" id="ARBA00023170"/>
    </source>
</evidence>
<reference evidence="12" key="2">
    <citation type="journal article" date="2007" name="PLoS Biol.">
        <title>Survey sequencing and comparative analysis of the elephant shark (Callorhinchus milii) genome.</title>
        <authorList>
            <person name="Venkatesh B."/>
            <person name="Kirkness E.F."/>
            <person name="Loh Y.H."/>
            <person name="Halpern A.L."/>
            <person name="Lee A.P."/>
            <person name="Johnson J."/>
            <person name="Dandona N."/>
            <person name="Viswanathan L.D."/>
            <person name="Tay A."/>
            <person name="Venter J.C."/>
            <person name="Strausberg R.L."/>
            <person name="Brenner S."/>
        </authorList>
    </citation>
    <scope>NUCLEOTIDE SEQUENCE [LARGE SCALE GENOMIC DNA]</scope>
</reference>
<keyword evidence="3 9" id="KW-0812">Transmembrane</keyword>
<dbReference type="Gene3D" id="1.20.1070.10">
    <property type="entry name" value="Rhodopsin 7-helix transmembrane proteins"/>
    <property type="match status" value="1"/>
</dbReference>
<proteinExistence type="predicted"/>
<evidence type="ECO:0000313" key="11">
    <source>
        <dbReference type="Ensembl" id="ENSCMIP00000047821.1"/>
    </source>
</evidence>
<reference evidence="12" key="1">
    <citation type="journal article" date="2006" name="Science">
        <title>Ancient noncoding elements conserved in the human genome.</title>
        <authorList>
            <person name="Venkatesh B."/>
            <person name="Kirkness E.F."/>
            <person name="Loh Y.H."/>
            <person name="Halpern A.L."/>
            <person name="Lee A.P."/>
            <person name="Johnson J."/>
            <person name="Dandona N."/>
            <person name="Viswanathan L.D."/>
            <person name="Tay A."/>
            <person name="Venter J.C."/>
            <person name="Strausberg R.L."/>
            <person name="Brenner S."/>
        </authorList>
    </citation>
    <scope>NUCLEOTIDE SEQUENCE [LARGE SCALE GENOMIC DNA]</scope>
</reference>
<evidence type="ECO:0000256" key="9">
    <source>
        <dbReference type="SAM" id="Phobius"/>
    </source>
</evidence>
<dbReference type="SUPFAM" id="SSF81321">
    <property type="entry name" value="Family A G protein-coupled receptor-like"/>
    <property type="match status" value="1"/>
</dbReference>
<protein>
    <submittedName>
        <fullName evidence="11">G protein-coupled receptor 142</fullName>
    </submittedName>
</protein>
<keyword evidence="12" id="KW-1185">Reference proteome</keyword>
<evidence type="ECO:0000256" key="8">
    <source>
        <dbReference type="ARBA" id="ARBA00023224"/>
    </source>
</evidence>
<feature type="transmembrane region" description="Helical" evidence="9">
    <location>
        <begin position="102"/>
        <end position="127"/>
    </location>
</feature>
<organism evidence="11 12">
    <name type="scientific">Callorhinchus milii</name>
    <name type="common">Ghost shark</name>
    <dbReference type="NCBI Taxonomy" id="7868"/>
    <lineage>
        <taxon>Eukaryota</taxon>
        <taxon>Metazoa</taxon>
        <taxon>Chordata</taxon>
        <taxon>Craniata</taxon>
        <taxon>Vertebrata</taxon>
        <taxon>Chondrichthyes</taxon>
        <taxon>Holocephali</taxon>
        <taxon>Chimaeriformes</taxon>
        <taxon>Callorhinchidae</taxon>
        <taxon>Callorhinchus</taxon>
    </lineage>
</organism>
<feature type="transmembrane region" description="Helical" evidence="9">
    <location>
        <begin position="148"/>
        <end position="167"/>
    </location>
</feature>
<dbReference type="Pfam" id="PF00001">
    <property type="entry name" value="7tm_1"/>
    <property type="match status" value="1"/>
</dbReference>
<dbReference type="PANTHER" id="PTHR46272:SF1">
    <property type="entry name" value="G-PROTEIN COUPLED RECEPTOR 142-RELATED"/>
    <property type="match status" value="1"/>
</dbReference>
<dbReference type="Proteomes" id="UP000314986">
    <property type="component" value="Unassembled WGS sequence"/>
</dbReference>
<comment type="subcellular location">
    <subcellularLocation>
        <location evidence="1">Cell membrane</location>
        <topology evidence="1">Multi-pass membrane protein</topology>
    </subcellularLocation>
</comment>
<keyword evidence="7" id="KW-0675">Receptor</keyword>
<feature type="transmembrane region" description="Helical" evidence="9">
    <location>
        <begin position="229"/>
        <end position="253"/>
    </location>
</feature>
<feature type="transmembrane region" description="Helical" evidence="9">
    <location>
        <begin position="33"/>
        <end position="54"/>
    </location>
</feature>
<keyword evidence="5" id="KW-0297">G-protein coupled receptor</keyword>
<dbReference type="PRINTS" id="PR00237">
    <property type="entry name" value="GPCRRHODOPSN"/>
</dbReference>
<dbReference type="STRING" id="7868.ENSCMIP00000047821"/>
<feature type="domain" description="G-protein coupled receptors family 1 profile" evidence="10">
    <location>
        <begin position="46"/>
        <end position="285"/>
    </location>
</feature>
<accession>A0A4W3K749</accession>
<feature type="transmembrane region" description="Helical" evidence="9">
    <location>
        <begin position="66"/>
        <end position="90"/>
    </location>
</feature>
<dbReference type="PROSITE" id="PS50262">
    <property type="entry name" value="G_PROTEIN_RECEP_F1_2"/>
    <property type="match status" value="1"/>
</dbReference>
<evidence type="ECO:0000259" key="10">
    <source>
        <dbReference type="PROSITE" id="PS50262"/>
    </source>
</evidence>
<evidence type="ECO:0000256" key="5">
    <source>
        <dbReference type="ARBA" id="ARBA00023040"/>
    </source>
</evidence>
<dbReference type="AlphaFoldDB" id="A0A4W3K749"/>
<dbReference type="InterPro" id="IPR017452">
    <property type="entry name" value="GPCR_Rhodpsn_7TM"/>
</dbReference>
<dbReference type="GeneTree" id="ENSGT00940000160948"/>
<dbReference type="InterPro" id="IPR000276">
    <property type="entry name" value="GPCR_Rhodpsn"/>
</dbReference>
<dbReference type="InterPro" id="IPR052477">
    <property type="entry name" value="Orphan_GPCR1"/>
</dbReference>
<dbReference type="PANTHER" id="PTHR46272">
    <property type="entry name" value="G_PROTEIN_RECEP_F1_2 DOMAIN-CONTAINING PROTEIN"/>
    <property type="match status" value="1"/>
</dbReference>
<keyword evidence="6 9" id="KW-0472">Membrane</keyword>
<dbReference type="Ensembl" id="ENSCMIT00000048495.1">
    <property type="protein sequence ID" value="ENSCMIP00000047821.1"/>
    <property type="gene ID" value="ENSCMIG00000019578.1"/>
</dbReference>
<sequence length="330" mass="36840">MSEGHNATPPGPSQGVGAAEMEKSPCVLGVIPLVYYSVLLCLGLPVNVLNTVVLSSLAAKTKKSSYCYLLALSASDLLTQFFIVFVGFILEAGLLARELPEAMAHSVSVMEFAANHASIWITVPLTVDRYYALCHPLRYRAVSYPGRTYKVIATVFVASLLTGVPFYWWSDLWRVRSPPTPLDQVLVWTHCFIIYFVPCTVFLVVNSIIVHKLGRRRAPSGRSGKTTAILLAVTTVFAILWAPRTVVIIYHLYVSSVNRDWKVHLAFDLANMLAMTNTAVNFFLYCFVSKRFRVTVKEVVRSFCKREEKAFRWISATSPHVVSFSCPLCV</sequence>
<dbReference type="InParanoid" id="A0A4W3K749"/>
<reference evidence="11" key="5">
    <citation type="submission" date="2025-09" db="UniProtKB">
        <authorList>
            <consortium name="Ensembl"/>
        </authorList>
    </citation>
    <scope>IDENTIFICATION</scope>
</reference>
<dbReference type="OMA" id="VLKWLHC"/>
<gene>
    <name evidence="11" type="primary">gpr142</name>
</gene>